<accession>A0ABQ4QW84</accession>
<evidence type="ECO:0000313" key="1">
    <source>
        <dbReference type="EMBL" id="GJD49000.1"/>
    </source>
</evidence>
<reference evidence="1" key="1">
    <citation type="journal article" date="2021" name="Front. Microbiol.">
        <title>Comprehensive Comparative Genomics and Phenotyping of Methylobacterium Species.</title>
        <authorList>
            <person name="Alessa O."/>
            <person name="Ogura Y."/>
            <person name="Fujitani Y."/>
            <person name="Takami H."/>
            <person name="Hayashi T."/>
            <person name="Sahin N."/>
            <person name="Tani A."/>
        </authorList>
    </citation>
    <scope>NUCLEOTIDE SEQUENCE</scope>
    <source>
        <strain evidence="1">KCTC 52305</strain>
    </source>
</reference>
<organism evidence="1 2">
    <name type="scientific">Methylobacterium crusticola</name>
    <dbReference type="NCBI Taxonomy" id="1697972"/>
    <lineage>
        <taxon>Bacteria</taxon>
        <taxon>Pseudomonadati</taxon>
        <taxon>Pseudomonadota</taxon>
        <taxon>Alphaproteobacteria</taxon>
        <taxon>Hyphomicrobiales</taxon>
        <taxon>Methylobacteriaceae</taxon>
        <taxon>Methylobacterium</taxon>
    </lineage>
</organism>
<gene>
    <name evidence="1" type="ORF">OPKNFCMD_1726</name>
</gene>
<proteinExistence type="predicted"/>
<reference evidence="1" key="2">
    <citation type="submission" date="2021-08" db="EMBL/GenBank/DDBJ databases">
        <authorList>
            <person name="Tani A."/>
            <person name="Ola A."/>
            <person name="Ogura Y."/>
            <person name="Katsura K."/>
            <person name="Hayashi T."/>
        </authorList>
    </citation>
    <scope>NUCLEOTIDE SEQUENCE</scope>
    <source>
        <strain evidence="1">KCTC 52305</strain>
    </source>
</reference>
<dbReference type="RefSeq" id="WP_162501560.1">
    <property type="nucleotide sequence ID" value="NZ_BPQH01000004.1"/>
</dbReference>
<sequence>MHEGIRIQADADGTFTVFSDTRVILRGLIRAKAYRLASHLGEIVRY</sequence>
<name>A0ABQ4QW84_9HYPH</name>
<dbReference type="EMBL" id="BPQH01000004">
    <property type="protein sequence ID" value="GJD49000.1"/>
    <property type="molecule type" value="Genomic_DNA"/>
</dbReference>
<keyword evidence="2" id="KW-1185">Reference proteome</keyword>
<dbReference type="Proteomes" id="UP001055167">
    <property type="component" value="Unassembled WGS sequence"/>
</dbReference>
<evidence type="ECO:0000313" key="2">
    <source>
        <dbReference type="Proteomes" id="UP001055167"/>
    </source>
</evidence>
<comment type="caution">
    <text evidence="1">The sequence shown here is derived from an EMBL/GenBank/DDBJ whole genome shotgun (WGS) entry which is preliminary data.</text>
</comment>
<protein>
    <submittedName>
        <fullName evidence="1">Uncharacterized protein</fullName>
    </submittedName>
</protein>